<organism evidence="1 2">
    <name type="scientific">Panagrolaimus sp. JU765</name>
    <dbReference type="NCBI Taxonomy" id="591449"/>
    <lineage>
        <taxon>Eukaryota</taxon>
        <taxon>Metazoa</taxon>
        <taxon>Ecdysozoa</taxon>
        <taxon>Nematoda</taxon>
        <taxon>Chromadorea</taxon>
        <taxon>Rhabditida</taxon>
        <taxon>Tylenchina</taxon>
        <taxon>Panagrolaimomorpha</taxon>
        <taxon>Panagrolaimoidea</taxon>
        <taxon>Panagrolaimidae</taxon>
        <taxon>Panagrolaimus</taxon>
    </lineage>
</organism>
<name>A0AC34Q3S0_9BILA</name>
<dbReference type="Proteomes" id="UP000887576">
    <property type="component" value="Unplaced"/>
</dbReference>
<dbReference type="WBParaSite" id="JU765_v2.g12616.t1">
    <property type="protein sequence ID" value="JU765_v2.g12616.t1"/>
    <property type="gene ID" value="JU765_v2.g12616"/>
</dbReference>
<sequence length="140" mass="15791">MLGYIIVTFSIYPSITIFMGNPSAIGAIISLVCGACLIFADSEENPSYYYPYLICAGISLVVMILFVFFAIVQINTTISVMDDKLFFGSILLLIYLFTIILHSYFWYVVKRAKDYMENEICARKIPPPPGYVQAVIIEKV</sequence>
<reference evidence="2" key="1">
    <citation type="submission" date="2022-11" db="UniProtKB">
        <authorList>
            <consortium name="WormBaseParasite"/>
        </authorList>
    </citation>
    <scope>IDENTIFICATION</scope>
</reference>
<proteinExistence type="predicted"/>
<evidence type="ECO:0000313" key="2">
    <source>
        <dbReference type="WBParaSite" id="JU765_v2.g12616.t1"/>
    </source>
</evidence>
<accession>A0AC34Q3S0</accession>
<protein>
    <submittedName>
        <fullName evidence="2">Uncharacterized protein</fullName>
    </submittedName>
</protein>
<evidence type="ECO:0000313" key="1">
    <source>
        <dbReference type="Proteomes" id="UP000887576"/>
    </source>
</evidence>